<dbReference type="GO" id="GO:0016020">
    <property type="term" value="C:membrane"/>
    <property type="evidence" value="ECO:0007669"/>
    <property type="project" value="UniProtKB-SubCell"/>
</dbReference>
<dbReference type="EMBL" id="MELK01000016">
    <property type="protein sequence ID" value="OFW59410.1"/>
    <property type="molecule type" value="Genomic_DNA"/>
</dbReference>
<dbReference type="STRING" id="1797197.A2Y75_11315"/>
<keyword evidence="4 5" id="KW-0472">Membrane</keyword>
<gene>
    <name evidence="6" type="ORF">A2Y75_11315</name>
</gene>
<accession>A0A1F2WRI7</accession>
<evidence type="ECO:0000256" key="2">
    <source>
        <dbReference type="ARBA" id="ARBA00022692"/>
    </source>
</evidence>
<comment type="subcellular location">
    <subcellularLocation>
        <location evidence="1">Membrane</location>
        <topology evidence="1">Multi-pass membrane protein</topology>
    </subcellularLocation>
</comment>
<name>A0A1F2WRI7_9ACTN</name>
<comment type="caution">
    <text evidence="6">The sequence shown here is derived from an EMBL/GenBank/DDBJ whole genome shotgun (WGS) entry which is preliminary data.</text>
</comment>
<feature type="transmembrane region" description="Helical" evidence="5">
    <location>
        <begin position="52"/>
        <end position="73"/>
    </location>
</feature>
<evidence type="ECO:0000256" key="1">
    <source>
        <dbReference type="ARBA" id="ARBA00004141"/>
    </source>
</evidence>
<keyword evidence="3 5" id="KW-1133">Transmembrane helix</keyword>
<proteinExistence type="predicted"/>
<keyword evidence="2 5" id="KW-0812">Transmembrane</keyword>
<dbReference type="InterPro" id="IPR027469">
    <property type="entry name" value="Cation_efflux_TMD_sf"/>
</dbReference>
<dbReference type="AlphaFoldDB" id="A0A1F2WRI7"/>
<evidence type="ECO:0000313" key="7">
    <source>
        <dbReference type="Proteomes" id="UP000177876"/>
    </source>
</evidence>
<dbReference type="Proteomes" id="UP000177876">
    <property type="component" value="Unassembled WGS sequence"/>
</dbReference>
<evidence type="ECO:0000256" key="4">
    <source>
        <dbReference type="ARBA" id="ARBA00023136"/>
    </source>
</evidence>
<evidence type="ECO:0000256" key="5">
    <source>
        <dbReference type="SAM" id="Phobius"/>
    </source>
</evidence>
<sequence>MKFAETGHGRMKPFALLVVCVAMLAIAIFLLAPRLGQTIFLVRQYEARPDVWVYYVILAGCALVLGASLFLLFHGYGKGNDDEHRPD</sequence>
<evidence type="ECO:0000313" key="6">
    <source>
        <dbReference type="EMBL" id="OFW59410.1"/>
    </source>
</evidence>
<reference evidence="6 7" key="1">
    <citation type="journal article" date="2016" name="Nat. Commun.">
        <title>Thousands of microbial genomes shed light on interconnected biogeochemical processes in an aquifer system.</title>
        <authorList>
            <person name="Anantharaman K."/>
            <person name="Brown C.T."/>
            <person name="Hug L.A."/>
            <person name="Sharon I."/>
            <person name="Castelle C.J."/>
            <person name="Probst A.J."/>
            <person name="Thomas B.C."/>
            <person name="Singh A."/>
            <person name="Wilkins M.J."/>
            <person name="Karaoz U."/>
            <person name="Brodie E.L."/>
            <person name="Williams K.H."/>
            <person name="Hubbard S.S."/>
            <person name="Banfield J.F."/>
        </authorList>
    </citation>
    <scope>NUCLEOTIDE SEQUENCE [LARGE SCALE GENOMIC DNA]</scope>
</reference>
<organism evidence="6 7">
    <name type="scientific">Candidatus Solincola sediminis</name>
    <dbReference type="NCBI Taxonomy" id="1797199"/>
    <lineage>
        <taxon>Bacteria</taxon>
        <taxon>Bacillati</taxon>
        <taxon>Actinomycetota</taxon>
        <taxon>Candidatus Geothermincolia</taxon>
        <taxon>Candidatus Geothermincolales</taxon>
        <taxon>Candidatus Geothermincolaceae</taxon>
        <taxon>Candidatus Solincola</taxon>
    </lineage>
</organism>
<protein>
    <submittedName>
        <fullName evidence="6">Uncharacterized protein</fullName>
    </submittedName>
</protein>
<evidence type="ECO:0000256" key="3">
    <source>
        <dbReference type="ARBA" id="ARBA00022989"/>
    </source>
</evidence>
<dbReference type="SUPFAM" id="SSF161111">
    <property type="entry name" value="Cation efflux protein transmembrane domain-like"/>
    <property type="match status" value="1"/>
</dbReference>